<dbReference type="WBParaSite" id="SVE_1084900.1">
    <property type="protein sequence ID" value="SVE_1084900.1"/>
    <property type="gene ID" value="SVE_1084900"/>
</dbReference>
<dbReference type="Proteomes" id="UP000035680">
    <property type="component" value="Unassembled WGS sequence"/>
</dbReference>
<name>A0A0K0FNZ8_STRVS</name>
<evidence type="ECO:0000313" key="2">
    <source>
        <dbReference type="WBParaSite" id="SVE_1084900.1"/>
    </source>
</evidence>
<reference evidence="2" key="2">
    <citation type="submission" date="2015-08" db="UniProtKB">
        <authorList>
            <consortium name="WormBaseParasite"/>
        </authorList>
    </citation>
    <scope>IDENTIFICATION</scope>
</reference>
<proteinExistence type="predicted"/>
<organism evidence="1 2">
    <name type="scientific">Strongyloides venezuelensis</name>
    <name type="common">Threadworm</name>
    <dbReference type="NCBI Taxonomy" id="75913"/>
    <lineage>
        <taxon>Eukaryota</taxon>
        <taxon>Metazoa</taxon>
        <taxon>Ecdysozoa</taxon>
        <taxon>Nematoda</taxon>
        <taxon>Chromadorea</taxon>
        <taxon>Rhabditida</taxon>
        <taxon>Tylenchina</taxon>
        <taxon>Panagrolaimomorpha</taxon>
        <taxon>Strongyloidoidea</taxon>
        <taxon>Strongyloididae</taxon>
        <taxon>Strongyloides</taxon>
    </lineage>
</organism>
<protein>
    <submittedName>
        <fullName evidence="2">Uncharacterized protein</fullName>
    </submittedName>
</protein>
<evidence type="ECO:0000313" key="1">
    <source>
        <dbReference type="Proteomes" id="UP000035680"/>
    </source>
</evidence>
<accession>A0A0K0FNZ8</accession>
<sequence length="69" mass="8010">MLLRNDNSFRKSGDNGFNKKQAIILVSEEDIFHVIMNTGVKKASHEKMEHYCNFKVMKDKSTIFIVFVS</sequence>
<dbReference type="AlphaFoldDB" id="A0A0K0FNZ8"/>
<keyword evidence="1" id="KW-1185">Reference proteome</keyword>
<reference evidence="1" key="1">
    <citation type="submission" date="2014-07" db="EMBL/GenBank/DDBJ databases">
        <authorList>
            <person name="Martin A.A"/>
            <person name="De Silva N."/>
        </authorList>
    </citation>
    <scope>NUCLEOTIDE SEQUENCE</scope>
</reference>